<name>A0ABZ0MLT9_9ENTR</name>
<evidence type="ECO:0000313" key="8">
    <source>
        <dbReference type="Proteomes" id="UP001302368"/>
    </source>
</evidence>
<proteinExistence type="predicted"/>
<evidence type="ECO:0000256" key="2">
    <source>
        <dbReference type="ARBA" id="ARBA00022525"/>
    </source>
</evidence>
<dbReference type="Proteomes" id="UP001302368">
    <property type="component" value="Chromosome"/>
</dbReference>
<keyword evidence="3 5" id="KW-0732">Signal</keyword>
<evidence type="ECO:0000259" key="6">
    <source>
        <dbReference type="SMART" id="SM00912"/>
    </source>
</evidence>
<reference evidence="7 8" key="1">
    <citation type="submission" date="2023-10" db="EMBL/GenBank/DDBJ databases">
        <title>Genome sequencing of the isolated polysaccharide-producing bacterium Kosakonia sacchari KS2022.</title>
        <authorList>
            <person name="Yi X."/>
        </authorList>
    </citation>
    <scope>NUCLEOTIDE SEQUENCE [LARGE SCALE GENOMIC DNA]</scope>
    <source>
        <strain evidence="7 8">KS2022</strain>
    </source>
</reference>
<evidence type="ECO:0000313" key="7">
    <source>
        <dbReference type="EMBL" id="WOZ76291.1"/>
    </source>
</evidence>
<evidence type="ECO:0000256" key="1">
    <source>
        <dbReference type="ARBA" id="ARBA00004613"/>
    </source>
</evidence>
<dbReference type="RefSeq" id="WP_305736782.1">
    <property type="nucleotide sequence ID" value="NZ_CP137744.1"/>
</dbReference>
<keyword evidence="8" id="KW-1185">Reference proteome</keyword>
<dbReference type="Pfam" id="PF07581">
    <property type="entry name" value="Glug"/>
    <property type="match status" value="1"/>
</dbReference>
<protein>
    <submittedName>
        <fullName evidence="7">MBG domain-containing protein</fullName>
    </submittedName>
</protein>
<sequence length="1473" mass="144419">MTSSFCRSSAQHQGSNTPPVFTKRFIALFVSALCAAPALAGELPTGANVAAGQVSIGQNGSAVTVNQHSGTAIVNWNSFSVGKGNSVDFVQPSSSSAILNRVTGATKSTIAGSITANGQVYLVNPNGIAITPSGTVKTGGGFVASTLDIKDEDFLKGKRVFTGNGSSAEVSNAGVINVGRGGYAALIGGNVKNDGLINVPVGKVGLGAGESATLDLSGDGFLQVAVPSNSGVKEALIDNSGTVSAQGGSVVMTAATARNAARNAINLSGVVEADSVSGQNGSIVIGGGEGGNVVLSGTLSAKSSDGAGGKITVTGDNITLAGAKVDASGKTGGGKINIGGERQGKGSTQRATNTQIDSASRITADATAQGNGGDVVVWSDNQTTFSGKISARGAGTGKGGEAEVSGKAKLAYSGSTDLSSQSGQFGNLLLDPHNVVISTAADSGTGFSASADDSVINVTTLQNALSTANVTVSTGSTGSQNGDITLATNLGWTTDTTLTLAAAGNIILNGNISATGANAGLALNYGIGKDYTLLSGKQITIPGANASLTIGGQNYTLIRTMADLDAIDSTGLGGKYALAQNILAIGNTYTSSLVGVSSSAPFSGIFTGLGHTISSLTINSADTYVGLFGYNTGTIRNMGLNSAQLTASSTSPFYAGLLAAYNTGTIAYSTVLGSLTRSSDATAYMGGLVGNNAGQISYSRSGASITATNSSNWSYWGGLVGQNSKNITQSYFDGSLNLSGTSGNGLQYVGGLTGYNMAGGTISASYVSGSVTGSGMSGAIGYVGGLTGNNAGSITNVYSSGVINAGLNAQAGGLAGSNTGTISNSIATNTINVTSTPSAIGGLVGSKSGSGTLTNLYWNSDNVAAGIGRGANGAEAITGLTAAQMNNSASFIGLDNKAWAPATGSAMPALFGVSGIVGVAQTAIYGANPITTYYGAGFWNAISGSLTNGLRSTDNVGSYALDTTGVSALKANGQTASVVGVGATVTPATLTINVDNASKVYGQFPGSVNYSAQGLVNGDSVNGLTYTSLGFATTANVGSYSIVGSNVTGTGLANYNVVYHNGNLTVTPATLTITADNASKVYGGAANLSGYSIVGLLNGDTVTNVALNSAGAAITAGVGSYAINASNANGSGLSNYTISYGAGSLNVTPAQLVINAGNASKTYGDLVSLSNYSVLGLLNGDTVTGVALNSAGSAATANVGSYGINGSGATGSGLSNYVISYNNGTLNVTPAQLVINAGNASKTYGDNASLSGYSVLGLLNGDTVTGVALNSAGSAATANVGSYGINGSGATGSGLSNYVISYNNGTLNVTPAALTITANSGSKTVGSTAQLGYSANGLLNSDAIAHVDVTSDGADRSAIAGSYAVIAANATGNGLGNYTINYIDGTLVVNDQPGTPTPTPTSTPVSTPLAATIGNRVSAQDVTRQLTGNTMLVTHDASSAGSADNAVIATADPRLAGAVCSMGADLALSCSGK</sequence>
<dbReference type="InterPro" id="IPR008638">
    <property type="entry name" value="FhaB/CdiA-like_TPS"/>
</dbReference>
<comment type="subcellular location">
    <subcellularLocation>
        <location evidence="1">Secreted</location>
    </subcellularLocation>
</comment>
<evidence type="ECO:0000256" key="4">
    <source>
        <dbReference type="SAM" id="MobiDB-lite"/>
    </source>
</evidence>
<dbReference type="InterPro" id="IPR041286">
    <property type="entry name" value="MBG_2"/>
</dbReference>
<dbReference type="Pfam" id="PF18676">
    <property type="entry name" value="MBG_2"/>
    <property type="match status" value="5"/>
</dbReference>
<organism evidence="7 8">
    <name type="scientific">Kosakonia sacchari</name>
    <dbReference type="NCBI Taxonomy" id="1158459"/>
    <lineage>
        <taxon>Bacteria</taxon>
        <taxon>Pseudomonadati</taxon>
        <taxon>Pseudomonadota</taxon>
        <taxon>Gammaproteobacteria</taxon>
        <taxon>Enterobacterales</taxon>
        <taxon>Enterobacteriaceae</taxon>
        <taxon>Kosakonia</taxon>
    </lineage>
</organism>
<dbReference type="InterPro" id="IPR011493">
    <property type="entry name" value="GLUG"/>
</dbReference>
<dbReference type="PANTHER" id="PTHR12338">
    <property type="entry name" value="AUTOTRANSPORTER"/>
    <property type="match status" value="1"/>
</dbReference>
<dbReference type="EMBL" id="CP137744">
    <property type="protein sequence ID" value="WOZ76291.1"/>
    <property type="molecule type" value="Genomic_DNA"/>
</dbReference>
<dbReference type="PANTHER" id="PTHR12338:SF8">
    <property type="entry name" value="HEME_HEMOPEXIN-BINDING PROTEIN"/>
    <property type="match status" value="1"/>
</dbReference>
<dbReference type="Gene3D" id="2.160.20.10">
    <property type="entry name" value="Single-stranded right-handed beta-helix, Pectin lyase-like"/>
    <property type="match status" value="1"/>
</dbReference>
<evidence type="ECO:0000256" key="3">
    <source>
        <dbReference type="ARBA" id="ARBA00022729"/>
    </source>
</evidence>
<evidence type="ECO:0000256" key="5">
    <source>
        <dbReference type="SAM" id="SignalP"/>
    </source>
</evidence>
<dbReference type="Gene3D" id="3.30.160.710">
    <property type="match status" value="1"/>
</dbReference>
<dbReference type="InterPro" id="IPR012334">
    <property type="entry name" value="Pectin_lyas_fold"/>
</dbReference>
<dbReference type="Gene3D" id="2.160.20.110">
    <property type="match status" value="1"/>
</dbReference>
<dbReference type="SUPFAM" id="SSF51126">
    <property type="entry name" value="Pectin lyase-like"/>
    <property type="match status" value="1"/>
</dbReference>
<accession>A0ABZ0MLT9</accession>
<feature type="signal peptide" evidence="5">
    <location>
        <begin position="1"/>
        <end position="40"/>
    </location>
</feature>
<dbReference type="SMART" id="SM00912">
    <property type="entry name" value="Haemagg_act"/>
    <property type="match status" value="1"/>
</dbReference>
<feature type="chain" id="PRO_5045898719" evidence="5">
    <location>
        <begin position="41"/>
        <end position="1473"/>
    </location>
</feature>
<dbReference type="NCBIfam" id="TIGR01901">
    <property type="entry name" value="adhes_NPXG"/>
    <property type="match status" value="1"/>
</dbReference>
<dbReference type="InterPro" id="IPR011050">
    <property type="entry name" value="Pectin_lyase_fold/virulence"/>
</dbReference>
<keyword evidence="2" id="KW-0964">Secreted</keyword>
<feature type="region of interest" description="Disordered" evidence="4">
    <location>
        <begin position="331"/>
        <end position="351"/>
    </location>
</feature>
<dbReference type="Pfam" id="PF05860">
    <property type="entry name" value="TPS"/>
    <property type="match status" value="1"/>
</dbReference>
<gene>
    <name evidence="7" type="ORF">Q8Y70_17080</name>
</gene>
<dbReference type="InterPro" id="IPR050909">
    <property type="entry name" value="Bact_Autotransporter_VF"/>
</dbReference>
<feature type="domain" description="Filamentous haemagglutinin FhaB/tRNA nuclease CdiA-like TPS" evidence="6">
    <location>
        <begin position="40"/>
        <end position="153"/>
    </location>
</feature>